<dbReference type="AlphaFoldDB" id="A0A6A5AL12"/>
<protein>
    <recommendedName>
        <fullName evidence="4">Crinkler effector protein N-terminal domain-containing protein</fullName>
    </recommendedName>
</protein>
<feature type="domain" description="Crinkler effector protein N-terminal" evidence="4">
    <location>
        <begin position="28"/>
        <end position="134"/>
    </location>
</feature>
<comment type="caution">
    <text evidence="5">The sequence shown here is derived from an EMBL/GenBank/DDBJ whole genome shotgun (WGS) entry which is preliminary data.</text>
</comment>
<dbReference type="EMBL" id="VJMI01011552">
    <property type="protein sequence ID" value="KAF0752480.1"/>
    <property type="molecule type" value="Genomic_DNA"/>
</dbReference>
<dbReference type="Proteomes" id="UP000469452">
    <property type="component" value="Unassembled WGS sequence"/>
</dbReference>
<evidence type="ECO:0000256" key="3">
    <source>
        <dbReference type="ARBA" id="ARBA00022525"/>
    </source>
</evidence>
<sequence>MKSPTQSGEHRQLLVAFKRIPSRTMFAVFCVVVGEDGPFPVNIAALATVGGLNQLIKTDNHRTITCDAKDLQLSRVEGLMQDDETLLHIGYPLDMKRASLDVLGANTIKMAATSLIWFNIANVAPTGKIHILVVNGL</sequence>
<evidence type="ECO:0000256" key="1">
    <source>
        <dbReference type="ARBA" id="ARBA00004340"/>
    </source>
</evidence>
<name>A0A6A5AL12_APHAT</name>
<dbReference type="Pfam" id="PF20147">
    <property type="entry name" value="Crinkler"/>
    <property type="match status" value="1"/>
</dbReference>
<proteinExistence type="predicted"/>
<evidence type="ECO:0000259" key="4">
    <source>
        <dbReference type="Pfam" id="PF20147"/>
    </source>
</evidence>
<accession>A0A6A5AL12</accession>
<keyword evidence="3" id="KW-0964">Secreted</keyword>
<dbReference type="GO" id="GO:0043657">
    <property type="term" value="C:host cell"/>
    <property type="evidence" value="ECO:0007669"/>
    <property type="project" value="UniProtKB-SubCell"/>
</dbReference>
<evidence type="ECO:0000313" key="6">
    <source>
        <dbReference type="Proteomes" id="UP000469452"/>
    </source>
</evidence>
<organism evidence="5 6">
    <name type="scientific">Aphanomyces astaci</name>
    <name type="common">Crayfish plague agent</name>
    <dbReference type="NCBI Taxonomy" id="112090"/>
    <lineage>
        <taxon>Eukaryota</taxon>
        <taxon>Sar</taxon>
        <taxon>Stramenopiles</taxon>
        <taxon>Oomycota</taxon>
        <taxon>Saprolegniomycetes</taxon>
        <taxon>Saprolegniales</taxon>
        <taxon>Verrucalvaceae</taxon>
        <taxon>Aphanomyces</taxon>
    </lineage>
</organism>
<dbReference type="GO" id="GO:0005576">
    <property type="term" value="C:extracellular region"/>
    <property type="evidence" value="ECO:0007669"/>
    <property type="project" value="UniProtKB-SubCell"/>
</dbReference>
<comment type="subcellular location">
    <subcellularLocation>
        <location evidence="1">Host cell</location>
    </subcellularLocation>
    <subcellularLocation>
        <location evidence="2">Secreted</location>
    </subcellularLocation>
</comment>
<evidence type="ECO:0000313" key="5">
    <source>
        <dbReference type="EMBL" id="KAF0752480.1"/>
    </source>
</evidence>
<evidence type="ECO:0000256" key="2">
    <source>
        <dbReference type="ARBA" id="ARBA00004613"/>
    </source>
</evidence>
<dbReference type="InterPro" id="IPR045379">
    <property type="entry name" value="Crinkler_N"/>
</dbReference>
<reference evidence="5 6" key="1">
    <citation type="submission" date="2019-06" db="EMBL/GenBank/DDBJ databases">
        <title>Genomics analysis of Aphanomyces spp. identifies a new class of oomycete effector associated with host adaptation.</title>
        <authorList>
            <person name="Gaulin E."/>
        </authorList>
    </citation>
    <scope>NUCLEOTIDE SEQUENCE [LARGE SCALE GENOMIC DNA]</scope>
    <source>
        <strain evidence="5 6">E</strain>
    </source>
</reference>
<dbReference type="VEuPathDB" id="FungiDB:H257_17067"/>
<gene>
    <name evidence="5" type="ORF">AaE_006018</name>
</gene>